<dbReference type="InterPro" id="IPR011032">
    <property type="entry name" value="GroES-like_sf"/>
</dbReference>
<organism evidence="9 10">
    <name type="scientific">Nocardiopsis flavescens</name>
    <dbReference type="NCBI Taxonomy" id="758803"/>
    <lineage>
        <taxon>Bacteria</taxon>
        <taxon>Bacillati</taxon>
        <taxon>Actinomycetota</taxon>
        <taxon>Actinomycetes</taxon>
        <taxon>Streptosporangiales</taxon>
        <taxon>Nocardiopsidaceae</taxon>
        <taxon>Nocardiopsis</taxon>
    </lineage>
</organism>
<comment type="cofactor">
    <cofactor evidence="1 6">
        <name>Zn(2+)</name>
        <dbReference type="ChEBI" id="CHEBI:29105"/>
    </cofactor>
</comment>
<dbReference type="GO" id="GO:0008270">
    <property type="term" value="F:zinc ion binding"/>
    <property type="evidence" value="ECO:0007669"/>
    <property type="project" value="InterPro"/>
</dbReference>
<comment type="similarity">
    <text evidence="2 6">Belongs to the zinc-containing alcohol dehydrogenase family.</text>
</comment>
<dbReference type="EMBL" id="FQZK01000004">
    <property type="protein sequence ID" value="SHJ22002.1"/>
    <property type="molecule type" value="Genomic_DNA"/>
</dbReference>
<dbReference type="InterPro" id="IPR036291">
    <property type="entry name" value="NAD(P)-bd_dom_sf"/>
</dbReference>
<dbReference type="PANTHER" id="PTHR43161">
    <property type="entry name" value="SORBITOL DEHYDROGENASE"/>
    <property type="match status" value="1"/>
</dbReference>
<protein>
    <submittedName>
        <fullName evidence="9">(R,R)-butanediol dehydrogenase / meso-butanediol dehydrogenase / diacetyl reductase</fullName>
    </submittedName>
</protein>
<dbReference type="Gene3D" id="3.40.50.720">
    <property type="entry name" value="NAD(P)-binding Rossmann-like Domain"/>
    <property type="match status" value="1"/>
</dbReference>
<evidence type="ECO:0000256" key="2">
    <source>
        <dbReference type="ARBA" id="ARBA00008072"/>
    </source>
</evidence>
<dbReference type="InterPro" id="IPR013149">
    <property type="entry name" value="ADH-like_C"/>
</dbReference>
<keyword evidence="3 6" id="KW-0479">Metal-binding</keyword>
<dbReference type="GO" id="GO:0034079">
    <property type="term" value="P:butanediol biosynthetic process"/>
    <property type="evidence" value="ECO:0007669"/>
    <property type="project" value="TreeGrafter"/>
</dbReference>
<evidence type="ECO:0000256" key="4">
    <source>
        <dbReference type="ARBA" id="ARBA00022833"/>
    </source>
</evidence>
<dbReference type="Pfam" id="PF08240">
    <property type="entry name" value="ADH_N"/>
    <property type="match status" value="1"/>
</dbReference>
<keyword evidence="5" id="KW-0560">Oxidoreductase</keyword>
<feature type="domain" description="Alcohol dehydrogenase-like C-terminal" evidence="7">
    <location>
        <begin position="181"/>
        <end position="308"/>
    </location>
</feature>
<evidence type="ECO:0000256" key="1">
    <source>
        <dbReference type="ARBA" id="ARBA00001947"/>
    </source>
</evidence>
<sequence>MRALRLHGPRDLRVDEVPEPRVVPGTVKVRVGWNGICGFDVRNYLDPVLPDEYLHPVLRTHGPHVQGHEFSGRVQECAPDVRGLSEGAVVAVEPLVFDGSCAACRRGEYNLCENHGFIGLMGGGGGMSEYAVVPADRVHPMPEGASPTVAALVEPLAAAWHAVRRSGMRAGDTVLVVGGGPVGLGVLMAARARGAGHVTVSEAAPLRRRIAEELGADRVCDPARQDAVAAVRGRAPAGADVSFETSGGGTGAVSALLGALRRGGRAVVVSEGRPVVLDPAVLASTEIELVGSFGYGPRDFPEVIAAIAAGSLSPKPLVTDRLCLEEARERGYEELIAHAGGHVKILVHP</sequence>
<dbReference type="InterPro" id="IPR002328">
    <property type="entry name" value="ADH_Zn_CS"/>
</dbReference>
<gene>
    <name evidence="9" type="ORF">SAMN05421803_104191</name>
</gene>
<keyword evidence="10" id="KW-1185">Reference proteome</keyword>
<feature type="domain" description="Alcohol dehydrogenase-like N-terminal" evidence="8">
    <location>
        <begin position="24"/>
        <end position="143"/>
    </location>
</feature>
<accession>A0A1M6HIN8</accession>
<dbReference type="SUPFAM" id="SSF51735">
    <property type="entry name" value="NAD(P)-binding Rossmann-fold domains"/>
    <property type="match status" value="1"/>
</dbReference>
<dbReference type="OrthoDB" id="9797931at2"/>
<evidence type="ECO:0000256" key="6">
    <source>
        <dbReference type="RuleBase" id="RU361277"/>
    </source>
</evidence>
<evidence type="ECO:0000256" key="3">
    <source>
        <dbReference type="ARBA" id="ARBA00022723"/>
    </source>
</evidence>
<dbReference type="Gene3D" id="3.90.180.10">
    <property type="entry name" value="Medium-chain alcohol dehydrogenases, catalytic domain"/>
    <property type="match status" value="1"/>
</dbReference>
<dbReference type="Pfam" id="PF00107">
    <property type="entry name" value="ADH_zinc_N"/>
    <property type="match status" value="1"/>
</dbReference>
<evidence type="ECO:0000259" key="7">
    <source>
        <dbReference type="Pfam" id="PF00107"/>
    </source>
</evidence>
<dbReference type="Proteomes" id="UP000184452">
    <property type="component" value="Unassembled WGS sequence"/>
</dbReference>
<dbReference type="STRING" id="758803.SAMN05421803_104191"/>
<evidence type="ECO:0000313" key="9">
    <source>
        <dbReference type="EMBL" id="SHJ22002.1"/>
    </source>
</evidence>
<dbReference type="PANTHER" id="PTHR43161:SF23">
    <property type="entry name" value="(R,R)-BUTANEDIOL DEHYDROGENASE-RELATED"/>
    <property type="match status" value="1"/>
</dbReference>
<evidence type="ECO:0000256" key="5">
    <source>
        <dbReference type="ARBA" id="ARBA00023002"/>
    </source>
</evidence>
<keyword evidence="4 6" id="KW-0862">Zinc</keyword>
<proteinExistence type="inferred from homology"/>
<dbReference type="SUPFAM" id="SSF50129">
    <property type="entry name" value="GroES-like"/>
    <property type="match status" value="1"/>
</dbReference>
<dbReference type="InterPro" id="IPR013154">
    <property type="entry name" value="ADH-like_N"/>
</dbReference>
<dbReference type="PROSITE" id="PS00059">
    <property type="entry name" value="ADH_ZINC"/>
    <property type="match status" value="1"/>
</dbReference>
<dbReference type="AlphaFoldDB" id="A0A1M6HIN8"/>
<dbReference type="GO" id="GO:0000721">
    <property type="term" value="F:(R,R)-butanediol dehydrogenase activity"/>
    <property type="evidence" value="ECO:0007669"/>
    <property type="project" value="TreeGrafter"/>
</dbReference>
<reference evidence="9 10" key="1">
    <citation type="submission" date="2016-11" db="EMBL/GenBank/DDBJ databases">
        <authorList>
            <person name="Jaros S."/>
            <person name="Januszkiewicz K."/>
            <person name="Wedrychowicz H."/>
        </authorList>
    </citation>
    <scope>NUCLEOTIDE SEQUENCE [LARGE SCALE GENOMIC DNA]</scope>
    <source>
        <strain evidence="9 10">CGMCC 4.5723</strain>
    </source>
</reference>
<evidence type="ECO:0000259" key="8">
    <source>
        <dbReference type="Pfam" id="PF08240"/>
    </source>
</evidence>
<dbReference type="GO" id="GO:0005737">
    <property type="term" value="C:cytoplasm"/>
    <property type="evidence" value="ECO:0007669"/>
    <property type="project" value="TreeGrafter"/>
</dbReference>
<name>A0A1M6HIN8_9ACTN</name>
<evidence type="ECO:0000313" key="10">
    <source>
        <dbReference type="Proteomes" id="UP000184452"/>
    </source>
</evidence>